<name>A0A2M7R766_9BACT</name>
<proteinExistence type="inferred from homology"/>
<dbReference type="PANTHER" id="PTHR11851">
    <property type="entry name" value="METALLOPROTEASE"/>
    <property type="match status" value="1"/>
</dbReference>
<protein>
    <recommendedName>
        <fullName evidence="6">Insulinase family protein</fullName>
    </recommendedName>
</protein>
<dbReference type="Proteomes" id="UP000230767">
    <property type="component" value="Unassembled WGS sequence"/>
</dbReference>
<reference evidence="5" key="1">
    <citation type="submission" date="2017-09" db="EMBL/GenBank/DDBJ databases">
        <title>Depth-based differentiation of microbial function through sediment-hosted aquifers and enrichment of novel symbionts in the deep terrestrial subsurface.</title>
        <authorList>
            <person name="Probst A.J."/>
            <person name="Ladd B."/>
            <person name="Jarett J.K."/>
            <person name="Geller-Mcgrath D.E."/>
            <person name="Sieber C.M.K."/>
            <person name="Emerson J.B."/>
            <person name="Anantharaman K."/>
            <person name="Thomas B.C."/>
            <person name="Malmstrom R."/>
            <person name="Stieglmeier M."/>
            <person name="Klingl A."/>
            <person name="Woyke T."/>
            <person name="Ryan C.M."/>
            <person name="Banfield J.F."/>
        </authorList>
    </citation>
    <scope>NUCLEOTIDE SEQUENCE [LARGE SCALE GENOMIC DNA]</scope>
</reference>
<dbReference type="EMBL" id="PFLW01000062">
    <property type="protein sequence ID" value="PIY88899.1"/>
    <property type="molecule type" value="Genomic_DNA"/>
</dbReference>
<comment type="caution">
    <text evidence="4">The sequence shown here is derived from an EMBL/GenBank/DDBJ whole genome shotgun (WGS) entry which is preliminary data.</text>
</comment>
<dbReference type="InterPro" id="IPR007863">
    <property type="entry name" value="Peptidase_M16_C"/>
</dbReference>
<dbReference type="InterPro" id="IPR011249">
    <property type="entry name" value="Metalloenz_LuxS/M16"/>
</dbReference>
<evidence type="ECO:0000313" key="4">
    <source>
        <dbReference type="EMBL" id="PIY88899.1"/>
    </source>
</evidence>
<dbReference type="Pfam" id="PF00675">
    <property type="entry name" value="Peptidase_M16"/>
    <property type="match status" value="1"/>
</dbReference>
<dbReference type="InterPro" id="IPR011765">
    <property type="entry name" value="Pept_M16_N"/>
</dbReference>
<dbReference type="AlphaFoldDB" id="A0A2M7R766"/>
<feature type="domain" description="Peptidase M16 C-terminal" evidence="3">
    <location>
        <begin position="170"/>
        <end position="343"/>
    </location>
</feature>
<evidence type="ECO:0000259" key="3">
    <source>
        <dbReference type="Pfam" id="PF05193"/>
    </source>
</evidence>
<sequence>MEIIKETLPSGLTVILVPMAGTKSITEVFIVRAGWKYEWPEIYGLSHFIEHMAFRRTNKRPTAEAIVKEVEGRGGTINALTIDEYTFYCVKIPARFINTAHDIISDMLLNSKFDQEEIDIERGPILEELHMNQDDPGLYVSSTLWPKLLYKNQPAGQNGLGTEENLKGLKRKHFFDYLRKLYVASNSAVCVTGKIENPGKVLNDLNKYFRKISQEKPKIKKPRVIERQKKPKILFEPRETTQTHVVLGVRGYSIFHPGRYAFKMLGIILGGNMSSRMFREVRDKRGLAYDIHTDTYFQTDAGWLATYAGLNSEKIIEALQVIIGQYREISEKEVSQEELRIAKDFILGQMEMGLENSDTLALYFSEQFVLTGQIETPEERIQKFESVTAGDILRVAQDIFQNKSLNLAIVGPHRKLKEKLYSIIKF</sequence>
<dbReference type="PANTHER" id="PTHR11851:SF49">
    <property type="entry name" value="MITOCHONDRIAL-PROCESSING PEPTIDASE SUBUNIT ALPHA"/>
    <property type="match status" value="1"/>
</dbReference>
<evidence type="ECO:0000313" key="5">
    <source>
        <dbReference type="Proteomes" id="UP000230767"/>
    </source>
</evidence>
<evidence type="ECO:0008006" key="6">
    <source>
        <dbReference type="Google" id="ProtNLM"/>
    </source>
</evidence>
<dbReference type="InterPro" id="IPR050361">
    <property type="entry name" value="MPP/UQCRC_Complex"/>
</dbReference>
<evidence type="ECO:0000256" key="1">
    <source>
        <dbReference type="ARBA" id="ARBA00007261"/>
    </source>
</evidence>
<organism evidence="4 5">
    <name type="scientific">Candidatus Nealsonbacteria bacterium CG_4_10_14_0_8_um_filter_37_14</name>
    <dbReference type="NCBI Taxonomy" id="1974684"/>
    <lineage>
        <taxon>Bacteria</taxon>
        <taxon>Candidatus Nealsoniibacteriota</taxon>
    </lineage>
</organism>
<accession>A0A2M7R766</accession>
<dbReference type="Gene3D" id="3.30.830.10">
    <property type="entry name" value="Metalloenzyme, LuxS/M16 peptidase-like"/>
    <property type="match status" value="2"/>
</dbReference>
<comment type="similarity">
    <text evidence="1">Belongs to the peptidase M16 family.</text>
</comment>
<dbReference type="Pfam" id="PF05193">
    <property type="entry name" value="Peptidase_M16_C"/>
    <property type="match status" value="1"/>
</dbReference>
<dbReference type="SUPFAM" id="SSF63411">
    <property type="entry name" value="LuxS/MPP-like metallohydrolase"/>
    <property type="match status" value="2"/>
</dbReference>
<dbReference type="GO" id="GO:0046872">
    <property type="term" value="F:metal ion binding"/>
    <property type="evidence" value="ECO:0007669"/>
    <property type="project" value="InterPro"/>
</dbReference>
<feature type="domain" description="Peptidase M16 N-terminal" evidence="2">
    <location>
        <begin position="28"/>
        <end position="154"/>
    </location>
</feature>
<evidence type="ECO:0000259" key="2">
    <source>
        <dbReference type="Pfam" id="PF00675"/>
    </source>
</evidence>
<gene>
    <name evidence="4" type="ORF">COY73_02505</name>
</gene>